<dbReference type="Proteomes" id="UP000325672">
    <property type="component" value="Unassembled WGS sequence"/>
</dbReference>
<evidence type="ECO:0008006" key="3">
    <source>
        <dbReference type="Google" id="ProtNLM"/>
    </source>
</evidence>
<dbReference type="GeneID" id="43639319"/>
<dbReference type="SUPFAM" id="SSF50249">
    <property type="entry name" value="Nucleic acid-binding proteins"/>
    <property type="match status" value="1"/>
</dbReference>
<gene>
    <name evidence="1" type="ORF">BDV38DRAFT_252299</name>
</gene>
<dbReference type="EMBL" id="ML743593">
    <property type="protein sequence ID" value="KAE8135441.1"/>
    <property type="molecule type" value="Genomic_DNA"/>
</dbReference>
<sequence>MPQGVVVFFDPQGYGVISQDSSEQKFPFYGTDIVVGEDEEPSFPHPTTKVQFEVEEQDGQKLAVKIKFIN</sequence>
<accession>A0A5N6SNZ8</accession>
<keyword evidence="2" id="KW-1185">Reference proteome</keyword>
<organism evidence="1 2">
    <name type="scientific">Aspergillus pseudotamarii</name>
    <dbReference type="NCBI Taxonomy" id="132259"/>
    <lineage>
        <taxon>Eukaryota</taxon>
        <taxon>Fungi</taxon>
        <taxon>Dikarya</taxon>
        <taxon>Ascomycota</taxon>
        <taxon>Pezizomycotina</taxon>
        <taxon>Eurotiomycetes</taxon>
        <taxon>Eurotiomycetidae</taxon>
        <taxon>Eurotiales</taxon>
        <taxon>Aspergillaceae</taxon>
        <taxon>Aspergillus</taxon>
        <taxon>Aspergillus subgen. Circumdati</taxon>
    </lineage>
</organism>
<proteinExistence type="predicted"/>
<evidence type="ECO:0000313" key="1">
    <source>
        <dbReference type="EMBL" id="KAE8135441.1"/>
    </source>
</evidence>
<dbReference type="RefSeq" id="XP_031911504.1">
    <property type="nucleotide sequence ID" value="XM_032055109.1"/>
</dbReference>
<name>A0A5N6SNZ8_ASPPS</name>
<reference evidence="1 2" key="1">
    <citation type="submission" date="2019-04" db="EMBL/GenBank/DDBJ databases">
        <title>Friends and foes A comparative genomics study of 23 Aspergillus species from section Flavi.</title>
        <authorList>
            <consortium name="DOE Joint Genome Institute"/>
            <person name="Kjaerbolling I."/>
            <person name="Vesth T."/>
            <person name="Frisvad J.C."/>
            <person name="Nybo J.L."/>
            <person name="Theobald S."/>
            <person name="Kildgaard S."/>
            <person name="Isbrandt T."/>
            <person name="Kuo A."/>
            <person name="Sato A."/>
            <person name="Lyhne E.K."/>
            <person name="Kogle M.E."/>
            <person name="Wiebenga A."/>
            <person name="Kun R.S."/>
            <person name="Lubbers R.J."/>
            <person name="Makela M.R."/>
            <person name="Barry K."/>
            <person name="Chovatia M."/>
            <person name="Clum A."/>
            <person name="Daum C."/>
            <person name="Haridas S."/>
            <person name="He G."/>
            <person name="LaButti K."/>
            <person name="Lipzen A."/>
            <person name="Mondo S."/>
            <person name="Riley R."/>
            <person name="Salamov A."/>
            <person name="Simmons B.A."/>
            <person name="Magnuson J.K."/>
            <person name="Henrissat B."/>
            <person name="Mortensen U.H."/>
            <person name="Larsen T.O."/>
            <person name="Devries R.P."/>
            <person name="Grigoriev I.V."/>
            <person name="Machida M."/>
            <person name="Baker S.E."/>
            <person name="Andersen M.R."/>
        </authorList>
    </citation>
    <scope>NUCLEOTIDE SEQUENCE [LARGE SCALE GENOMIC DNA]</scope>
    <source>
        <strain evidence="1 2">CBS 117625</strain>
    </source>
</reference>
<evidence type="ECO:0000313" key="2">
    <source>
        <dbReference type="Proteomes" id="UP000325672"/>
    </source>
</evidence>
<dbReference type="AlphaFoldDB" id="A0A5N6SNZ8"/>
<protein>
    <recommendedName>
        <fullName evidence="3">CSD domain-containing protein</fullName>
    </recommendedName>
</protein>
<dbReference type="Gene3D" id="2.40.50.140">
    <property type="entry name" value="Nucleic acid-binding proteins"/>
    <property type="match status" value="1"/>
</dbReference>
<dbReference type="InterPro" id="IPR012340">
    <property type="entry name" value="NA-bd_OB-fold"/>
</dbReference>